<reference evidence="2 3" key="1">
    <citation type="submission" date="2024-10" db="EMBL/GenBank/DDBJ databases">
        <title>The Natural Products Discovery Center: Release of the First 8490 Sequenced Strains for Exploring Actinobacteria Biosynthetic Diversity.</title>
        <authorList>
            <person name="Kalkreuter E."/>
            <person name="Kautsar S.A."/>
            <person name="Yang D."/>
            <person name="Bader C.D."/>
            <person name="Teijaro C.N."/>
            <person name="Fluegel L."/>
            <person name="Davis C.M."/>
            <person name="Simpson J.R."/>
            <person name="Lauterbach L."/>
            <person name="Steele A.D."/>
            <person name="Gui C."/>
            <person name="Meng S."/>
            <person name="Li G."/>
            <person name="Viehrig K."/>
            <person name="Ye F."/>
            <person name="Su P."/>
            <person name="Kiefer A.F."/>
            <person name="Nichols A."/>
            <person name="Cepeda A.J."/>
            <person name="Yan W."/>
            <person name="Fan B."/>
            <person name="Jiang Y."/>
            <person name="Adhikari A."/>
            <person name="Zheng C.-J."/>
            <person name="Schuster L."/>
            <person name="Cowan T.M."/>
            <person name="Smanski M.J."/>
            <person name="Chevrette M.G."/>
            <person name="De Carvalho L.P.S."/>
            <person name="Shen B."/>
        </authorList>
    </citation>
    <scope>NUCLEOTIDE SEQUENCE [LARGE SCALE GENOMIC DNA]</scope>
    <source>
        <strain evidence="2 3">NPDC049845</strain>
    </source>
</reference>
<sequence length="40" mass="3891">MEPSGATATDDLGGIGVLFAVAGVVALYSVVSGEPLPSSR</sequence>
<accession>A0ABW7ZQN9</accession>
<name>A0ABW7ZQN9_9ACTN</name>
<feature type="transmembrane region" description="Helical" evidence="1">
    <location>
        <begin position="12"/>
        <end position="31"/>
    </location>
</feature>
<dbReference type="RefSeq" id="WP_396769623.1">
    <property type="nucleotide sequence ID" value="NZ_JBITLA010000006.1"/>
</dbReference>
<proteinExistence type="predicted"/>
<evidence type="ECO:0000256" key="1">
    <source>
        <dbReference type="SAM" id="Phobius"/>
    </source>
</evidence>
<organism evidence="2 3">
    <name type="scientific">Micromonospora maritima</name>
    <dbReference type="NCBI Taxonomy" id="986711"/>
    <lineage>
        <taxon>Bacteria</taxon>
        <taxon>Bacillati</taxon>
        <taxon>Actinomycetota</taxon>
        <taxon>Actinomycetes</taxon>
        <taxon>Micromonosporales</taxon>
        <taxon>Micromonosporaceae</taxon>
        <taxon>Micromonospora</taxon>
    </lineage>
</organism>
<keyword evidence="1" id="KW-1133">Transmembrane helix</keyword>
<protein>
    <submittedName>
        <fullName evidence="2">Uncharacterized protein</fullName>
    </submittedName>
</protein>
<gene>
    <name evidence="2" type="ORF">ACIBP4_22980</name>
</gene>
<keyword evidence="1" id="KW-0812">Transmembrane</keyword>
<evidence type="ECO:0000313" key="2">
    <source>
        <dbReference type="EMBL" id="MFI7265150.1"/>
    </source>
</evidence>
<comment type="caution">
    <text evidence="2">The sequence shown here is derived from an EMBL/GenBank/DDBJ whole genome shotgun (WGS) entry which is preliminary data.</text>
</comment>
<dbReference type="Proteomes" id="UP001612812">
    <property type="component" value="Unassembled WGS sequence"/>
</dbReference>
<dbReference type="EMBL" id="JBITLE010000010">
    <property type="protein sequence ID" value="MFI7265150.1"/>
    <property type="molecule type" value="Genomic_DNA"/>
</dbReference>
<keyword evidence="1" id="KW-0472">Membrane</keyword>
<evidence type="ECO:0000313" key="3">
    <source>
        <dbReference type="Proteomes" id="UP001612812"/>
    </source>
</evidence>
<keyword evidence="3" id="KW-1185">Reference proteome</keyword>